<name>A0ABQ3LLL3_9PSEU</name>
<protein>
    <recommendedName>
        <fullName evidence="3">DUF1841 family protein</fullName>
    </recommendedName>
</protein>
<proteinExistence type="predicted"/>
<sequence>MSARALPATWTPCYAPRTTATSPIGSACKHVAMSPVSRARKKAAQPSTPSVTGLFKDVLRDFSTLGAEPGVLDVELLTSEVLGQWWEIEVEEDETPLGMELIAFAERKITPAAAALLAGLRVFAETEEEREAAAAALNTVLGRGIPEPEWAADLAAVTVGDCWRTGDVFGDESSLLCVFSRGGVEHGLLALVDFTEGGRIRDVVVVDKPQDVLAEMRQQAADDPDLVTLERVLPERAHQLLADGLAATDVVEEPDVSEDYARFHALALAWIRTLPAPEPSPEITEWPEQVREEVVADFIGSGLVEDTDATRFYARLLVDHGCETEPGSPLRVGPEKLARFLESLLDGEFEVDEAYEDALEPALLGWVTWAADRAGLPEAARVALLESATEFLEEFAQDEDSALDVYFDGSEGIEDPAELAEALARRMFAVPTVYTEIGDEELELEPADPEQRRLLVIGEHPEYHEALAEETFDGEPRMRLALKTTIVDQLWADEPAEVWQAARRLSETGLERDDVFDRLVDALAAQLTEAGEHEMDYDVDDYRKALDELS</sequence>
<evidence type="ECO:0008006" key="3">
    <source>
        <dbReference type="Google" id="ProtNLM"/>
    </source>
</evidence>
<organism evidence="1 2">
    <name type="scientific">Amycolatopsis oliviviridis</name>
    <dbReference type="NCBI Taxonomy" id="1471590"/>
    <lineage>
        <taxon>Bacteria</taxon>
        <taxon>Bacillati</taxon>
        <taxon>Actinomycetota</taxon>
        <taxon>Actinomycetes</taxon>
        <taxon>Pseudonocardiales</taxon>
        <taxon>Pseudonocardiaceae</taxon>
        <taxon>Amycolatopsis</taxon>
    </lineage>
</organism>
<comment type="caution">
    <text evidence="1">The sequence shown here is derived from an EMBL/GenBank/DDBJ whole genome shotgun (WGS) entry which is preliminary data.</text>
</comment>
<accession>A0ABQ3LLL3</accession>
<dbReference type="Pfam" id="PF08897">
    <property type="entry name" value="DUF1841"/>
    <property type="match status" value="1"/>
</dbReference>
<dbReference type="InterPro" id="IPR014993">
    <property type="entry name" value="DUF1841"/>
</dbReference>
<evidence type="ECO:0000313" key="2">
    <source>
        <dbReference type="Proteomes" id="UP000635387"/>
    </source>
</evidence>
<dbReference type="EMBL" id="BNAY01000004">
    <property type="protein sequence ID" value="GHH19993.1"/>
    <property type="molecule type" value="Genomic_DNA"/>
</dbReference>
<dbReference type="Proteomes" id="UP000635387">
    <property type="component" value="Unassembled WGS sequence"/>
</dbReference>
<keyword evidence="2" id="KW-1185">Reference proteome</keyword>
<evidence type="ECO:0000313" key="1">
    <source>
        <dbReference type="EMBL" id="GHH19993.1"/>
    </source>
</evidence>
<gene>
    <name evidence="1" type="ORF">GCM10017790_39400</name>
</gene>
<dbReference type="PROSITE" id="PS51257">
    <property type="entry name" value="PROKAR_LIPOPROTEIN"/>
    <property type="match status" value="1"/>
</dbReference>
<reference evidence="2" key="1">
    <citation type="journal article" date="2019" name="Int. J. Syst. Evol. Microbiol.">
        <title>The Global Catalogue of Microorganisms (GCM) 10K type strain sequencing project: providing services to taxonomists for standard genome sequencing and annotation.</title>
        <authorList>
            <consortium name="The Broad Institute Genomics Platform"/>
            <consortium name="The Broad Institute Genome Sequencing Center for Infectious Disease"/>
            <person name="Wu L."/>
            <person name="Ma J."/>
        </authorList>
    </citation>
    <scope>NUCLEOTIDE SEQUENCE [LARGE SCALE GENOMIC DNA]</scope>
    <source>
        <strain evidence="2">CGMCC 4.7683</strain>
    </source>
</reference>